<keyword evidence="4" id="KW-1185">Reference proteome</keyword>
<dbReference type="InterPro" id="IPR017231">
    <property type="entry name" value="Small_GTPase_Tem1/Spg1"/>
</dbReference>
<dbReference type="FunFam" id="3.40.50.300:FF:000927">
    <property type="entry name" value="Septum-promoting GTP-binding protein 1"/>
    <property type="match status" value="1"/>
</dbReference>
<dbReference type="SUPFAM" id="SSF52540">
    <property type="entry name" value="P-loop containing nucleoside triphosphate hydrolases"/>
    <property type="match status" value="1"/>
</dbReference>
<dbReference type="OrthoDB" id="6585768at2759"/>
<dbReference type="SMART" id="SM00175">
    <property type="entry name" value="RAB"/>
    <property type="match status" value="1"/>
</dbReference>
<dbReference type="STRING" id="3469.A0A4Y7IE20"/>
<dbReference type="Pfam" id="PF00071">
    <property type="entry name" value="Ras"/>
    <property type="match status" value="1"/>
</dbReference>
<protein>
    <recommendedName>
        <fullName evidence="5">Septum-promoting GTP-binding protein 1</fullName>
    </recommendedName>
</protein>
<dbReference type="PIRSF" id="PIRSF037527">
    <property type="entry name" value="Small_GTPase_Tem1"/>
    <property type="match status" value="1"/>
</dbReference>
<dbReference type="Proteomes" id="UP000316621">
    <property type="component" value="Chromosome 1"/>
</dbReference>
<dbReference type="InterPro" id="IPR001806">
    <property type="entry name" value="Small_GTPase"/>
</dbReference>
<proteinExistence type="predicted"/>
<dbReference type="Gene3D" id="3.40.50.300">
    <property type="entry name" value="P-loop containing nucleotide triphosphate hydrolases"/>
    <property type="match status" value="1"/>
</dbReference>
<evidence type="ECO:0000256" key="2">
    <source>
        <dbReference type="SAM" id="MobiDB-lite"/>
    </source>
</evidence>
<evidence type="ECO:0000256" key="1">
    <source>
        <dbReference type="ARBA" id="ARBA00022741"/>
    </source>
</evidence>
<feature type="compositionally biased region" description="Low complexity" evidence="2">
    <location>
        <begin position="70"/>
        <end position="87"/>
    </location>
</feature>
<reference evidence="3 4" key="1">
    <citation type="journal article" date="2018" name="Science">
        <title>The opium poppy genome and morphinan production.</title>
        <authorList>
            <person name="Guo L."/>
            <person name="Winzer T."/>
            <person name="Yang X."/>
            <person name="Li Y."/>
            <person name="Ning Z."/>
            <person name="He Z."/>
            <person name="Teodor R."/>
            <person name="Lu Y."/>
            <person name="Bowser T.A."/>
            <person name="Graham I.A."/>
            <person name="Ye K."/>
        </authorList>
    </citation>
    <scope>NUCLEOTIDE SEQUENCE [LARGE SCALE GENOMIC DNA]</scope>
    <source>
        <strain evidence="4">cv. HN1</strain>
        <tissue evidence="3">Leaves</tissue>
    </source>
</reference>
<dbReference type="PRINTS" id="PR00449">
    <property type="entry name" value="RASTRNSFRMNG"/>
</dbReference>
<dbReference type="GO" id="GO:0003924">
    <property type="term" value="F:GTPase activity"/>
    <property type="evidence" value="ECO:0007669"/>
    <property type="project" value="InterPro"/>
</dbReference>
<sequence length="299" mass="33484">MSKISRKFVRIEMKWRLVLKRVSIFRQFFRFLCDRVLICSSSLSGGGCGSSSSKSHRFRRLNRSVSSPFPVPSSVAVSENGSSSVPTHLHHHDPLTPTATCMTHDYEIDSDLVALKISLLGDCQIGKTSFVIKSVGSDEEKRCLNMSGLNLVDKIFSVKGARIAFSIWDVGGDYESKSHVPIACKDAVAILIMFDLTSRSTLNSVIGWYQQARKYNQSAIPVLIGTKFDDFVQLPLAMQWTIVSQARTYAQVMQATLFFSSSTHNININKVFKFITAKLFNLPWTVERNLNVGEPIIDF</sequence>
<organism evidence="3 4">
    <name type="scientific">Papaver somniferum</name>
    <name type="common">Opium poppy</name>
    <dbReference type="NCBI Taxonomy" id="3469"/>
    <lineage>
        <taxon>Eukaryota</taxon>
        <taxon>Viridiplantae</taxon>
        <taxon>Streptophyta</taxon>
        <taxon>Embryophyta</taxon>
        <taxon>Tracheophyta</taxon>
        <taxon>Spermatophyta</taxon>
        <taxon>Magnoliopsida</taxon>
        <taxon>Ranunculales</taxon>
        <taxon>Papaveraceae</taxon>
        <taxon>Papaveroideae</taxon>
        <taxon>Papaver</taxon>
    </lineage>
</organism>
<evidence type="ECO:0000313" key="3">
    <source>
        <dbReference type="EMBL" id="RZC46296.1"/>
    </source>
</evidence>
<name>A0A4Y7IE20_PAPSO</name>
<dbReference type="InterPro" id="IPR027417">
    <property type="entry name" value="P-loop_NTPase"/>
</dbReference>
<gene>
    <name evidence="3" type="ORF">C5167_039242</name>
</gene>
<dbReference type="AlphaFoldDB" id="A0A4Y7IE20"/>
<dbReference type="OMA" id="VWRRIMV"/>
<keyword evidence="1" id="KW-0547">Nucleotide-binding</keyword>
<evidence type="ECO:0000313" key="4">
    <source>
        <dbReference type="Proteomes" id="UP000316621"/>
    </source>
</evidence>
<dbReference type="Gramene" id="RZC46296">
    <property type="protein sequence ID" value="RZC46296"/>
    <property type="gene ID" value="C5167_039242"/>
</dbReference>
<dbReference type="EMBL" id="CM010715">
    <property type="protein sequence ID" value="RZC46296.1"/>
    <property type="molecule type" value="Genomic_DNA"/>
</dbReference>
<dbReference type="PROSITE" id="PS51419">
    <property type="entry name" value="RAB"/>
    <property type="match status" value="1"/>
</dbReference>
<accession>A0A4Y7IE20</accession>
<dbReference type="PANTHER" id="PTHR47978">
    <property type="match status" value="1"/>
</dbReference>
<evidence type="ECO:0008006" key="5">
    <source>
        <dbReference type="Google" id="ProtNLM"/>
    </source>
</evidence>
<dbReference type="GO" id="GO:0005525">
    <property type="term" value="F:GTP binding"/>
    <property type="evidence" value="ECO:0007669"/>
    <property type="project" value="InterPro"/>
</dbReference>
<feature type="region of interest" description="Disordered" evidence="2">
    <location>
        <begin position="70"/>
        <end position="91"/>
    </location>
</feature>